<dbReference type="EMBL" id="GBXM01021216">
    <property type="protein sequence ID" value="JAH87361.1"/>
    <property type="molecule type" value="Transcribed_RNA"/>
</dbReference>
<dbReference type="AlphaFoldDB" id="A0A0E9WAQ0"/>
<protein>
    <submittedName>
        <fullName evidence="1">Uncharacterized protein</fullName>
    </submittedName>
</protein>
<name>A0A0E9WAQ0_ANGAN</name>
<accession>A0A0E9WAQ0</accession>
<reference evidence="1" key="1">
    <citation type="submission" date="2014-11" db="EMBL/GenBank/DDBJ databases">
        <authorList>
            <person name="Amaro Gonzalez C."/>
        </authorList>
    </citation>
    <scope>NUCLEOTIDE SEQUENCE</scope>
</reference>
<organism evidence="1">
    <name type="scientific">Anguilla anguilla</name>
    <name type="common">European freshwater eel</name>
    <name type="synonym">Muraena anguilla</name>
    <dbReference type="NCBI Taxonomy" id="7936"/>
    <lineage>
        <taxon>Eukaryota</taxon>
        <taxon>Metazoa</taxon>
        <taxon>Chordata</taxon>
        <taxon>Craniata</taxon>
        <taxon>Vertebrata</taxon>
        <taxon>Euteleostomi</taxon>
        <taxon>Actinopterygii</taxon>
        <taxon>Neopterygii</taxon>
        <taxon>Teleostei</taxon>
        <taxon>Anguilliformes</taxon>
        <taxon>Anguillidae</taxon>
        <taxon>Anguilla</taxon>
    </lineage>
</organism>
<reference evidence="1" key="2">
    <citation type="journal article" date="2015" name="Fish Shellfish Immunol.">
        <title>Early steps in the European eel (Anguilla anguilla)-Vibrio vulnificus interaction in the gills: Role of the RtxA13 toxin.</title>
        <authorList>
            <person name="Callol A."/>
            <person name="Pajuelo D."/>
            <person name="Ebbesson L."/>
            <person name="Teles M."/>
            <person name="MacKenzie S."/>
            <person name="Amaro C."/>
        </authorList>
    </citation>
    <scope>NUCLEOTIDE SEQUENCE</scope>
</reference>
<proteinExistence type="predicted"/>
<sequence length="60" mass="6601">MVAAMTHESTTQHVAFPAISLACTEVSLSVFYVTMSNSGELVCDWTTAVFTFRPLDWNEG</sequence>
<evidence type="ECO:0000313" key="1">
    <source>
        <dbReference type="EMBL" id="JAH87361.1"/>
    </source>
</evidence>